<dbReference type="InterPro" id="IPR000713">
    <property type="entry name" value="Mur_ligase_N"/>
</dbReference>
<keyword evidence="5 7" id="KW-0131">Cell cycle</keyword>
<evidence type="ECO:0000313" key="13">
    <source>
        <dbReference type="EMBL" id="HIX19359.1"/>
    </source>
</evidence>
<dbReference type="NCBIfam" id="NF001124">
    <property type="entry name" value="PRK00139.1-2"/>
    <property type="match status" value="1"/>
</dbReference>
<comment type="PTM">
    <text evidence="7">Carboxylation is probably crucial for Mg(2+) binding and, consequently, for the gamma-phosphate positioning of ATP.</text>
</comment>
<keyword evidence="6 7" id="KW-0961">Cell wall biogenesis/degradation</keyword>
<dbReference type="GO" id="GO:0071555">
    <property type="term" value="P:cell wall organization"/>
    <property type="evidence" value="ECO:0007669"/>
    <property type="project" value="UniProtKB-KW"/>
</dbReference>
<dbReference type="Gene3D" id="3.90.190.20">
    <property type="entry name" value="Mur ligase, C-terminal domain"/>
    <property type="match status" value="1"/>
</dbReference>
<evidence type="ECO:0000256" key="6">
    <source>
        <dbReference type="ARBA" id="ARBA00023316"/>
    </source>
</evidence>
<evidence type="ECO:0000313" key="14">
    <source>
        <dbReference type="Proteomes" id="UP000823964"/>
    </source>
</evidence>
<dbReference type="Pfam" id="PF01225">
    <property type="entry name" value="Mur_ligase"/>
    <property type="match status" value="1"/>
</dbReference>
<feature type="binding site" evidence="7">
    <location>
        <position position="467"/>
    </location>
    <ligand>
        <name>meso-2,6-diaminopimelate</name>
        <dbReference type="ChEBI" id="CHEBI:57791"/>
    </ligand>
</feature>
<evidence type="ECO:0000256" key="8">
    <source>
        <dbReference type="RuleBase" id="RU004135"/>
    </source>
</evidence>
<feature type="binding site" evidence="7">
    <location>
        <begin position="413"/>
        <end position="416"/>
    </location>
    <ligand>
        <name>meso-2,6-diaminopimelate</name>
        <dbReference type="ChEBI" id="CHEBI:57791"/>
    </ligand>
</feature>
<dbReference type="PANTHER" id="PTHR23135:SF4">
    <property type="entry name" value="UDP-N-ACETYLMURAMOYL-L-ALANYL-D-GLUTAMATE--2,6-DIAMINOPIMELATE LIGASE MURE HOMOLOG, CHLOROPLASTIC"/>
    <property type="match status" value="1"/>
</dbReference>
<feature type="binding site" evidence="7">
    <location>
        <begin position="155"/>
        <end position="156"/>
    </location>
    <ligand>
        <name>UDP-N-acetyl-alpha-D-muramoyl-L-alanyl-D-glutamate</name>
        <dbReference type="ChEBI" id="CHEBI:83900"/>
    </ligand>
</feature>
<evidence type="ECO:0000256" key="5">
    <source>
        <dbReference type="ARBA" id="ARBA00023306"/>
    </source>
</evidence>
<dbReference type="InterPro" id="IPR035911">
    <property type="entry name" value="MurE/MurF_N"/>
</dbReference>
<feature type="short sequence motif" description="Meso-diaminopimelate recognition motif" evidence="7">
    <location>
        <begin position="413"/>
        <end position="416"/>
    </location>
</feature>
<feature type="binding site" evidence="7">
    <location>
        <position position="30"/>
    </location>
    <ligand>
        <name>UDP-N-acetyl-alpha-D-muramoyl-L-alanyl-D-glutamate</name>
        <dbReference type="ChEBI" id="CHEBI:83900"/>
    </ligand>
</feature>
<dbReference type="Pfam" id="PF08245">
    <property type="entry name" value="Mur_ligase_M"/>
    <property type="match status" value="1"/>
</dbReference>
<comment type="caution">
    <text evidence="13">The sequence shown here is derived from an EMBL/GenBank/DDBJ whole genome shotgun (WGS) entry which is preliminary data.</text>
</comment>
<keyword evidence="7" id="KW-0963">Cytoplasm</keyword>
<comment type="caution">
    <text evidence="7">Lacks conserved residue(s) required for the propagation of feature annotation.</text>
</comment>
<comment type="similarity">
    <text evidence="1 7">Belongs to the MurCDEF family. MurE subfamily.</text>
</comment>
<keyword evidence="2 7" id="KW-0132">Cell division</keyword>
<feature type="domain" description="Mur ligase central" evidence="12">
    <location>
        <begin position="111"/>
        <end position="315"/>
    </location>
</feature>
<dbReference type="Gene3D" id="3.40.1390.10">
    <property type="entry name" value="MurE/MurF, N-terminal domain"/>
    <property type="match status" value="1"/>
</dbReference>
<dbReference type="Pfam" id="PF02875">
    <property type="entry name" value="Mur_ligase_C"/>
    <property type="match status" value="1"/>
</dbReference>
<feature type="binding site" evidence="7">
    <location>
        <position position="190"/>
    </location>
    <ligand>
        <name>UDP-N-acetyl-alpha-D-muramoyl-L-alanyl-D-glutamate</name>
        <dbReference type="ChEBI" id="CHEBI:83900"/>
    </ligand>
</feature>
<feature type="binding site" evidence="7">
    <location>
        <position position="463"/>
    </location>
    <ligand>
        <name>meso-2,6-diaminopimelate</name>
        <dbReference type="ChEBI" id="CHEBI:57791"/>
    </ligand>
</feature>
<feature type="binding site" evidence="7">
    <location>
        <position position="188"/>
    </location>
    <ligand>
        <name>UDP-N-acetyl-alpha-D-muramoyl-L-alanyl-D-glutamate</name>
        <dbReference type="ChEBI" id="CHEBI:83900"/>
    </ligand>
</feature>
<dbReference type="InterPro" id="IPR013221">
    <property type="entry name" value="Mur_ligase_cen"/>
</dbReference>
<dbReference type="SUPFAM" id="SSF53244">
    <property type="entry name" value="MurD-like peptide ligases, peptide-binding domain"/>
    <property type="match status" value="1"/>
</dbReference>
<dbReference type="InterPro" id="IPR036565">
    <property type="entry name" value="Mur-like_cat_sf"/>
</dbReference>
<feature type="domain" description="Mur ligase C-terminal" evidence="11">
    <location>
        <begin position="339"/>
        <end position="465"/>
    </location>
</feature>
<dbReference type="Gene3D" id="3.40.1190.10">
    <property type="entry name" value="Mur-like, catalytic domain"/>
    <property type="match status" value="1"/>
</dbReference>
<feature type="binding site" evidence="7">
    <location>
        <position position="182"/>
    </location>
    <ligand>
        <name>UDP-N-acetyl-alpha-D-muramoyl-L-alanyl-D-glutamate</name>
        <dbReference type="ChEBI" id="CHEBI:83900"/>
    </ligand>
</feature>
<comment type="cofactor">
    <cofactor evidence="7">
        <name>Mg(2+)</name>
        <dbReference type="ChEBI" id="CHEBI:18420"/>
    </cofactor>
</comment>
<keyword evidence="7 13" id="KW-0436">Ligase</keyword>
<dbReference type="GO" id="GO:0008360">
    <property type="term" value="P:regulation of cell shape"/>
    <property type="evidence" value="ECO:0007669"/>
    <property type="project" value="UniProtKB-KW"/>
</dbReference>
<evidence type="ECO:0000256" key="2">
    <source>
        <dbReference type="ARBA" id="ARBA00022618"/>
    </source>
</evidence>
<feature type="region of interest" description="Disordered" evidence="9">
    <location>
        <begin position="492"/>
        <end position="512"/>
    </location>
</feature>
<dbReference type="EMBL" id="DXFQ01000033">
    <property type="protein sequence ID" value="HIX19359.1"/>
    <property type="molecule type" value="Genomic_DNA"/>
</dbReference>
<dbReference type="GO" id="GO:0051301">
    <property type="term" value="P:cell division"/>
    <property type="evidence" value="ECO:0007669"/>
    <property type="project" value="UniProtKB-KW"/>
</dbReference>
<comment type="subcellular location">
    <subcellularLocation>
        <location evidence="7 8">Cytoplasm</location>
    </subcellularLocation>
</comment>
<dbReference type="PANTHER" id="PTHR23135">
    <property type="entry name" value="MUR LIGASE FAMILY MEMBER"/>
    <property type="match status" value="1"/>
</dbReference>
<dbReference type="SUPFAM" id="SSF63418">
    <property type="entry name" value="MurE/MurF N-terminal domain"/>
    <property type="match status" value="1"/>
</dbReference>
<accession>A0A9D1VAE6</accession>
<name>A0A9D1VAE6_9BACT</name>
<dbReference type="GO" id="GO:0009252">
    <property type="term" value="P:peptidoglycan biosynthetic process"/>
    <property type="evidence" value="ECO:0007669"/>
    <property type="project" value="UniProtKB-UniRule"/>
</dbReference>
<keyword evidence="7" id="KW-0547">Nucleotide-binding</keyword>
<dbReference type="NCBIfam" id="TIGR01085">
    <property type="entry name" value="murE"/>
    <property type="match status" value="1"/>
</dbReference>
<feature type="modified residue" description="N6-carboxylysine" evidence="7">
    <location>
        <position position="222"/>
    </location>
</feature>
<dbReference type="SUPFAM" id="SSF53623">
    <property type="entry name" value="MurD-like peptide ligases, catalytic domain"/>
    <property type="match status" value="1"/>
</dbReference>
<feature type="binding site" evidence="7">
    <location>
        <begin position="113"/>
        <end position="119"/>
    </location>
    <ligand>
        <name>ATP</name>
        <dbReference type="ChEBI" id="CHEBI:30616"/>
    </ligand>
</feature>
<dbReference type="GO" id="GO:0000287">
    <property type="term" value="F:magnesium ion binding"/>
    <property type="evidence" value="ECO:0007669"/>
    <property type="project" value="UniProtKB-UniRule"/>
</dbReference>
<reference evidence="13" key="1">
    <citation type="journal article" date="2021" name="PeerJ">
        <title>Extensive microbial diversity within the chicken gut microbiome revealed by metagenomics and culture.</title>
        <authorList>
            <person name="Gilroy R."/>
            <person name="Ravi A."/>
            <person name="Getino M."/>
            <person name="Pursley I."/>
            <person name="Horton D.L."/>
            <person name="Alikhan N.F."/>
            <person name="Baker D."/>
            <person name="Gharbi K."/>
            <person name="Hall N."/>
            <person name="Watson M."/>
            <person name="Adriaenssens E.M."/>
            <person name="Foster-Nyarko E."/>
            <person name="Jarju S."/>
            <person name="Secka A."/>
            <person name="Antonio M."/>
            <person name="Oren A."/>
            <person name="Chaudhuri R.R."/>
            <person name="La Ragione R."/>
            <person name="Hildebrand F."/>
            <person name="Pallen M.J."/>
        </authorList>
    </citation>
    <scope>NUCLEOTIDE SEQUENCE</scope>
    <source>
        <strain evidence="13">14975</strain>
    </source>
</reference>
<reference evidence="13" key="2">
    <citation type="submission" date="2021-04" db="EMBL/GenBank/DDBJ databases">
        <authorList>
            <person name="Gilroy R."/>
        </authorList>
    </citation>
    <scope>NUCLEOTIDE SEQUENCE</scope>
    <source>
        <strain evidence="13">14975</strain>
    </source>
</reference>
<feature type="domain" description="Mur ligase N-terminal catalytic" evidence="10">
    <location>
        <begin position="27"/>
        <end position="98"/>
    </location>
</feature>
<proteinExistence type="inferred from homology"/>
<evidence type="ECO:0000259" key="12">
    <source>
        <dbReference type="Pfam" id="PF08245"/>
    </source>
</evidence>
<evidence type="ECO:0000256" key="1">
    <source>
        <dbReference type="ARBA" id="ARBA00005898"/>
    </source>
</evidence>
<dbReference type="InterPro" id="IPR036615">
    <property type="entry name" value="Mur_ligase_C_dom_sf"/>
</dbReference>
<dbReference type="GO" id="GO:0008765">
    <property type="term" value="F:UDP-N-acetylmuramoylalanyl-D-glutamate-2,6-diaminopimelate ligase activity"/>
    <property type="evidence" value="ECO:0007669"/>
    <property type="project" value="UniProtKB-UniRule"/>
</dbReference>
<dbReference type="InterPro" id="IPR004101">
    <property type="entry name" value="Mur_ligase_C"/>
</dbReference>
<organism evidence="13 14">
    <name type="scientific">Candidatus Akkermansia intestinigallinarum</name>
    <dbReference type="NCBI Taxonomy" id="2838431"/>
    <lineage>
        <taxon>Bacteria</taxon>
        <taxon>Pseudomonadati</taxon>
        <taxon>Verrucomicrobiota</taxon>
        <taxon>Verrucomicrobiia</taxon>
        <taxon>Verrucomicrobiales</taxon>
        <taxon>Akkermansiaceae</taxon>
        <taxon>Akkermansia</taxon>
    </lineage>
</organism>
<evidence type="ECO:0000256" key="7">
    <source>
        <dbReference type="HAMAP-Rule" id="MF_00208"/>
    </source>
</evidence>
<keyword evidence="3 7" id="KW-0133">Cell shape</keyword>
<keyword evidence="7" id="KW-0460">Magnesium</keyword>
<dbReference type="EC" id="6.3.2.13" evidence="7"/>
<evidence type="ECO:0000256" key="4">
    <source>
        <dbReference type="ARBA" id="ARBA00022984"/>
    </source>
</evidence>
<dbReference type="HAMAP" id="MF_00208">
    <property type="entry name" value="MurE"/>
    <property type="match status" value="1"/>
</dbReference>
<dbReference type="Proteomes" id="UP000823964">
    <property type="component" value="Unassembled WGS sequence"/>
</dbReference>
<keyword evidence="7" id="KW-0067">ATP-binding</keyword>
<evidence type="ECO:0000259" key="11">
    <source>
        <dbReference type="Pfam" id="PF02875"/>
    </source>
</evidence>
<comment type="catalytic activity">
    <reaction evidence="7">
        <text>UDP-N-acetyl-alpha-D-muramoyl-L-alanyl-D-glutamate + meso-2,6-diaminopimelate + ATP = UDP-N-acetyl-alpha-D-muramoyl-L-alanyl-gamma-D-glutamyl-meso-2,6-diaminopimelate + ADP + phosphate + H(+)</text>
        <dbReference type="Rhea" id="RHEA:23676"/>
        <dbReference type="ChEBI" id="CHEBI:15378"/>
        <dbReference type="ChEBI" id="CHEBI:30616"/>
        <dbReference type="ChEBI" id="CHEBI:43474"/>
        <dbReference type="ChEBI" id="CHEBI:57791"/>
        <dbReference type="ChEBI" id="CHEBI:83900"/>
        <dbReference type="ChEBI" id="CHEBI:83905"/>
        <dbReference type="ChEBI" id="CHEBI:456216"/>
        <dbReference type="EC" id="6.3.2.13"/>
    </reaction>
</comment>
<keyword evidence="4 7" id="KW-0573">Peptidoglycan synthesis</keyword>
<feature type="binding site" evidence="7">
    <location>
        <position position="154"/>
    </location>
    <ligand>
        <name>UDP-N-acetyl-alpha-D-muramoyl-L-alanyl-D-glutamate</name>
        <dbReference type="ChEBI" id="CHEBI:83900"/>
    </ligand>
</feature>
<gene>
    <name evidence="7" type="primary">murE</name>
    <name evidence="13" type="ORF">H9862_02000</name>
</gene>
<comment type="pathway">
    <text evidence="7 8">Cell wall biogenesis; peptidoglycan biosynthesis.</text>
</comment>
<evidence type="ECO:0000256" key="9">
    <source>
        <dbReference type="SAM" id="MobiDB-lite"/>
    </source>
</evidence>
<comment type="function">
    <text evidence="7">Catalyzes the addition of meso-diaminopimelic acid to the nucleotide precursor UDP-N-acetylmuramoyl-L-alanyl-D-glutamate (UMAG) in the biosynthesis of bacterial cell-wall peptidoglycan.</text>
</comment>
<dbReference type="NCBIfam" id="NF001126">
    <property type="entry name" value="PRK00139.1-4"/>
    <property type="match status" value="1"/>
</dbReference>
<protein>
    <recommendedName>
        <fullName evidence="7">UDP-N-acetylmuramoyl-L-alanyl-D-glutamate--2,6-diaminopimelate ligase</fullName>
        <ecNumber evidence="7">6.3.2.13</ecNumber>
    </recommendedName>
    <alternativeName>
        <fullName evidence="7">Meso-A2pm-adding enzyme</fullName>
    </alternativeName>
    <alternativeName>
        <fullName evidence="7">Meso-diaminopimelate-adding enzyme</fullName>
    </alternativeName>
    <alternativeName>
        <fullName evidence="7">UDP-MurNAc-L-Ala-D-Glu:meso-diaminopimelate ligase</fullName>
    </alternativeName>
    <alternativeName>
        <fullName evidence="7">UDP-MurNAc-tripeptide synthetase</fullName>
    </alternativeName>
    <alternativeName>
        <fullName evidence="7">UDP-N-acetylmuramyl-tripeptide synthetase</fullName>
    </alternativeName>
</protein>
<evidence type="ECO:0000256" key="3">
    <source>
        <dbReference type="ARBA" id="ARBA00022960"/>
    </source>
</evidence>
<dbReference type="AlphaFoldDB" id="A0A9D1VAE6"/>
<dbReference type="GO" id="GO:0005524">
    <property type="term" value="F:ATP binding"/>
    <property type="evidence" value="ECO:0007669"/>
    <property type="project" value="UniProtKB-UniRule"/>
</dbReference>
<dbReference type="GO" id="GO:0005737">
    <property type="term" value="C:cytoplasm"/>
    <property type="evidence" value="ECO:0007669"/>
    <property type="project" value="UniProtKB-SubCell"/>
</dbReference>
<sequence length="512" mass="56241">MQNKQLFDVLPDARISGKLRKPLSLLTDDSRRVIPGSCFIAVRGSSFDGHDAIPGAIAAGARAIVAETPCPPERQNGDLLWVQVSDTHLANGLLMSAWHGFPSRSLVMLGVTGTNGKTTISYLCNAIFRSTWQRAGLIGTIRYDDGNTRRNSHNTTPGAAELQSMLADMVRNGCHACAIEVSSHALVQKRTAGTNFRVGIFTNLTQDHLDFHHSMEEYYRAKKLLFTDMAASGDRKATAVINIDDPYGRRLAEEIAPLMRVRTYGSSPDADFRIEPKLLSLKGSQYELIYQGRSYLVRTPLIGAFNISNSLAALAGTVSAGVSLRDAISCLAQSPQVPGRLELVASENNVQCFVDYAHTPDAVENVCRTMKELCRNGRLITVFGCGGDRDRTKRPLMGAAAARHSDLCLVTSDNPRSEDPEAIIDEIMPGIPRDKQHRITDRAEAIRAALDIARPGDVVLIAGKGHEDYQIFADETIHFSDAEVVRAYYREKNPEGRSVPSERLNPRRKNNL</sequence>
<feature type="binding site" evidence="7">
    <location>
        <position position="389"/>
    </location>
    <ligand>
        <name>meso-2,6-diaminopimelate</name>
        <dbReference type="ChEBI" id="CHEBI:57791"/>
    </ligand>
</feature>
<evidence type="ECO:0000259" key="10">
    <source>
        <dbReference type="Pfam" id="PF01225"/>
    </source>
</evidence>
<dbReference type="InterPro" id="IPR005761">
    <property type="entry name" value="UDP-N-AcMur-Glu-dNH2Pim_ligase"/>
</dbReference>